<protein>
    <submittedName>
        <fullName evidence="1">Uncharacterized protein</fullName>
    </submittedName>
</protein>
<dbReference type="AlphaFoldDB" id="A0A026WTH2"/>
<dbReference type="EMBL" id="KK107109">
    <property type="protein sequence ID" value="EZA59253.1"/>
    <property type="molecule type" value="Genomic_DNA"/>
</dbReference>
<accession>A0A026WTH2</accession>
<evidence type="ECO:0000313" key="1">
    <source>
        <dbReference type="EMBL" id="EZA59253.1"/>
    </source>
</evidence>
<reference evidence="1 2" key="1">
    <citation type="journal article" date="2014" name="Curr. Biol.">
        <title>The genome of the clonal raider ant Cerapachys biroi.</title>
        <authorList>
            <person name="Oxley P.R."/>
            <person name="Ji L."/>
            <person name="Fetter-Pruneda I."/>
            <person name="McKenzie S.K."/>
            <person name="Li C."/>
            <person name="Hu H."/>
            <person name="Zhang G."/>
            <person name="Kronauer D.J."/>
        </authorList>
    </citation>
    <scope>NUCLEOTIDE SEQUENCE [LARGE SCALE GENOMIC DNA]</scope>
</reference>
<sequence>MHTKLNKRVKDVIKGLSGCLLTASVSRRKIFLSSIIYVNFGRFDSIQCKIARYGNDD</sequence>
<proteinExistence type="predicted"/>
<name>A0A026WTH2_OOCBI</name>
<organism evidence="1 2">
    <name type="scientific">Ooceraea biroi</name>
    <name type="common">Clonal raider ant</name>
    <name type="synonym">Cerapachys biroi</name>
    <dbReference type="NCBI Taxonomy" id="2015173"/>
    <lineage>
        <taxon>Eukaryota</taxon>
        <taxon>Metazoa</taxon>
        <taxon>Ecdysozoa</taxon>
        <taxon>Arthropoda</taxon>
        <taxon>Hexapoda</taxon>
        <taxon>Insecta</taxon>
        <taxon>Pterygota</taxon>
        <taxon>Neoptera</taxon>
        <taxon>Endopterygota</taxon>
        <taxon>Hymenoptera</taxon>
        <taxon>Apocrita</taxon>
        <taxon>Aculeata</taxon>
        <taxon>Formicoidea</taxon>
        <taxon>Formicidae</taxon>
        <taxon>Dorylinae</taxon>
        <taxon>Ooceraea</taxon>
    </lineage>
</organism>
<evidence type="ECO:0000313" key="2">
    <source>
        <dbReference type="Proteomes" id="UP000053097"/>
    </source>
</evidence>
<gene>
    <name evidence="1" type="ORF">X777_15896</name>
</gene>
<keyword evidence="2" id="KW-1185">Reference proteome</keyword>
<dbReference type="Proteomes" id="UP000053097">
    <property type="component" value="Unassembled WGS sequence"/>
</dbReference>